<organismHost>
    <name type="scientific">Lepidoptera</name>
    <name type="common">moths &amp; butterflies</name>
    <dbReference type="NCBI Taxonomy" id="7088"/>
</organismHost>
<reference evidence="2" key="1">
    <citation type="submission" date="2014-10" db="EMBL/GenBank/DDBJ databases">
        <authorList>
            <person name="Seo M.-J."/>
            <person name="Seok Y.J."/>
            <person name="Cha I.-T."/>
        </authorList>
    </citation>
    <scope>NUCLEOTIDE SEQUENCE</scope>
    <source>
        <strain evidence="2">Guangxi</strain>
    </source>
</reference>
<evidence type="ECO:0000313" key="2">
    <source>
        <dbReference type="EMBL" id="AKN91056.1"/>
    </source>
</evidence>
<keyword evidence="2" id="KW-0540">Nuclease</keyword>
<dbReference type="Gene3D" id="3.40.1440.10">
    <property type="entry name" value="GIY-YIG endonuclease"/>
    <property type="match status" value="1"/>
</dbReference>
<dbReference type="CDD" id="cd10456">
    <property type="entry name" value="GIY-YIG_UPF0213"/>
    <property type="match status" value="1"/>
</dbReference>
<keyword evidence="2" id="KW-0255">Endonuclease</keyword>
<organism evidence="2">
    <name type="scientific">Buzura suppressaria nuclear polyhedrosis virus</name>
    <name type="common">BsNPV</name>
    <dbReference type="NCBI Taxonomy" id="74320"/>
    <lineage>
        <taxon>Viruses</taxon>
        <taxon>Viruses incertae sedis</taxon>
        <taxon>Naldaviricetes</taxon>
        <taxon>Lefavirales</taxon>
        <taxon>Baculoviridae</taxon>
        <taxon>Alphabaculovirus</taxon>
        <taxon>Alphabaculovirus busuppressariae</taxon>
    </lineage>
</organism>
<feature type="domain" description="GIY-YIG" evidence="1">
    <location>
        <begin position="5"/>
        <end position="83"/>
    </location>
</feature>
<proteinExistence type="predicted"/>
<dbReference type="SMART" id="SM00465">
    <property type="entry name" value="GIYc"/>
    <property type="match status" value="1"/>
</dbReference>
<dbReference type="EMBL" id="KM986882">
    <property type="protein sequence ID" value="AKN91056.1"/>
    <property type="molecule type" value="Genomic_DNA"/>
</dbReference>
<dbReference type="PANTHER" id="PTHR34477">
    <property type="entry name" value="UPF0213 PROTEIN YHBQ"/>
    <property type="match status" value="1"/>
</dbReference>
<accession>A0A0N7CRV5</accession>
<dbReference type="InterPro" id="IPR000305">
    <property type="entry name" value="GIY-YIG_endonuc"/>
</dbReference>
<dbReference type="SUPFAM" id="SSF82771">
    <property type="entry name" value="GIY-YIG endonuclease"/>
    <property type="match status" value="1"/>
</dbReference>
<protein>
    <submittedName>
        <fullName evidence="2">Endonuclease</fullName>
    </submittedName>
</protein>
<sequence length="104" mass="12352">MRHQSLYALYIIKTASRQYYTGISKNISQRFRQHQSGRGAKFLRSKTDLQLVYCSQNILCLGCALRVERRLKKRPISFKLKLIDRLINLEQLISFDCKRNLCRK</sequence>
<dbReference type="InterPro" id="IPR035901">
    <property type="entry name" value="GIY-YIG_endonuc_sf"/>
</dbReference>
<evidence type="ECO:0000259" key="1">
    <source>
        <dbReference type="PROSITE" id="PS50164"/>
    </source>
</evidence>
<dbReference type="PROSITE" id="PS50164">
    <property type="entry name" value="GIY_YIG"/>
    <property type="match status" value="1"/>
</dbReference>
<dbReference type="Pfam" id="PF01541">
    <property type="entry name" value="GIY-YIG"/>
    <property type="match status" value="1"/>
</dbReference>
<dbReference type="PANTHER" id="PTHR34477:SF1">
    <property type="entry name" value="UPF0213 PROTEIN YHBQ"/>
    <property type="match status" value="1"/>
</dbReference>
<dbReference type="GO" id="GO:0004519">
    <property type="term" value="F:endonuclease activity"/>
    <property type="evidence" value="ECO:0007669"/>
    <property type="project" value="UniProtKB-KW"/>
</dbReference>
<dbReference type="InterPro" id="IPR050190">
    <property type="entry name" value="UPF0213_domain"/>
</dbReference>
<name>A0A0N7CRV5_NPVBS</name>
<keyword evidence="2" id="KW-0378">Hydrolase</keyword>